<dbReference type="Gene3D" id="3.30.200.20">
    <property type="entry name" value="Phosphorylase Kinase, domain 1"/>
    <property type="match status" value="1"/>
</dbReference>
<organism evidence="2 3">
    <name type="scientific">Conidiobolus coronatus (strain ATCC 28846 / CBS 209.66 / NRRL 28638)</name>
    <name type="common">Delacroixia coronata</name>
    <dbReference type="NCBI Taxonomy" id="796925"/>
    <lineage>
        <taxon>Eukaryota</taxon>
        <taxon>Fungi</taxon>
        <taxon>Fungi incertae sedis</taxon>
        <taxon>Zoopagomycota</taxon>
        <taxon>Entomophthoromycotina</taxon>
        <taxon>Entomophthoromycetes</taxon>
        <taxon>Entomophthorales</taxon>
        <taxon>Ancylistaceae</taxon>
        <taxon>Conidiobolus</taxon>
    </lineage>
</organism>
<evidence type="ECO:0000313" key="3">
    <source>
        <dbReference type="Proteomes" id="UP000070444"/>
    </source>
</evidence>
<sequence>MVTLTPVSFALPADKVPTKKMARDIIGTFLTEEWSSVDPETLTISYHASFANAHCTVERPKPATGIALEPCKVFIKFHSEGGGDLEVFKSLAPSKHEEAQLCYDYGRSGLGAQVYGFFETQDGTLGRIDEFLDARNMEPEDVEDAGIRADVANAMATFHSLQTSLTKKAVEPYYEAVINGLNKYHKMDKLKTLGQQGGVSIDNLVDYHFGPRLRKVVSKLESVGGKTAWCIHDVQFMNVMVKNDVKKGESKVVLIDFEFVMRNYRAFDIGGHFMQKMFKWFDEECKIANCRKYTDGEKKHFCGEYARQWNKMTGDTDTEDQVLLESEYGYMLAITFDIHNMLCFMDEEDDKDPLNLVGLNKLFDEFVYQYTKLGLEDPL</sequence>
<dbReference type="GO" id="GO:0004103">
    <property type="term" value="F:choline kinase activity"/>
    <property type="evidence" value="ECO:0007669"/>
    <property type="project" value="TreeGrafter"/>
</dbReference>
<dbReference type="GO" id="GO:0004305">
    <property type="term" value="F:ethanolamine kinase activity"/>
    <property type="evidence" value="ECO:0007669"/>
    <property type="project" value="TreeGrafter"/>
</dbReference>
<dbReference type="SUPFAM" id="SSF56112">
    <property type="entry name" value="Protein kinase-like (PK-like)"/>
    <property type="match status" value="1"/>
</dbReference>
<dbReference type="Gene3D" id="3.90.1200.10">
    <property type="match status" value="1"/>
</dbReference>
<dbReference type="AlphaFoldDB" id="A0A137NVL4"/>
<evidence type="ECO:0000256" key="1">
    <source>
        <dbReference type="ARBA" id="ARBA00038211"/>
    </source>
</evidence>
<dbReference type="Pfam" id="PF01633">
    <property type="entry name" value="Choline_kinase"/>
    <property type="match status" value="1"/>
</dbReference>
<proteinExistence type="inferred from homology"/>
<dbReference type="EMBL" id="KQ964695">
    <property type="protein sequence ID" value="KXN66709.1"/>
    <property type="molecule type" value="Genomic_DNA"/>
</dbReference>
<dbReference type="Proteomes" id="UP000070444">
    <property type="component" value="Unassembled WGS sequence"/>
</dbReference>
<dbReference type="PANTHER" id="PTHR22603">
    <property type="entry name" value="CHOLINE/ETHANOALAMINE KINASE"/>
    <property type="match status" value="1"/>
</dbReference>
<dbReference type="OrthoDB" id="3649325at2759"/>
<name>A0A137NVL4_CONC2</name>
<dbReference type="InterPro" id="IPR011009">
    <property type="entry name" value="Kinase-like_dom_sf"/>
</dbReference>
<dbReference type="PANTHER" id="PTHR22603:SF93">
    <property type="entry name" value="RE24176P"/>
    <property type="match status" value="1"/>
</dbReference>
<reference evidence="2 3" key="1">
    <citation type="journal article" date="2015" name="Genome Biol. Evol.">
        <title>Phylogenomic analyses indicate that early fungi evolved digesting cell walls of algal ancestors of land plants.</title>
        <authorList>
            <person name="Chang Y."/>
            <person name="Wang S."/>
            <person name="Sekimoto S."/>
            <person name="Aerts A.L."/>
            <person name="Choi C."/>
            <person name="Clum A."/>
            <person name="LaButti K.M."/>
            <person name="Lindquist E.A."/>
            <person name="Yee Ngan C."/>
            <person name="Ohm R.A."/>
            <person name="Salamov A.A."/>
            <person name="Grigoriev I.V."/>
            <person name="Spatafora J.W."/>
            <person name="Berbee M.L."/>
        </authorList>
    </citation>
    <scope>NUCLEOTIDE SEQUENCE [LARGE SCALE GENOMIC DNA]</scope>
    <source>
        <strain evidence="2 3">NRRL 28638</strain>
    </source>
</reference>
<protein>
    <submittedName>
        <fullName evidence="2">Choline/ethanolamine kinase</fullName>
    </submittedName>
</protein>
<dbReference type="STRING" id="796925.A0A137NVL4"/>
<dbReference type="GO" id="GO:0005737">
    <property type="term" value="C:cytoplasm"/>
    <property type="evidence" value="ECO:0007669"/>
    <property type="project" value="TreeGrafter"/>
</dbReference>
<accession>A0A137NVL4</accession>
<dbReference type="GO" id="GO:0006646">
    <property type="term" value="P:phosphatidylethanolamine biosynthetic process"/>
    <property type="evidence" value="ECO:0007669"/>
    <property type="project" value="TreeGrafter"/>
</dbReference>
<gene>
    <name evidence="2" type="ORF">CONCODRAFT_43523</name>
</gene>
<comment type="similarity">
    <text evidence="1">Belongs to the choline/ethanolamine kinase family.</text>
</comment>
<keyword evidence="3" id="KW-1185">Reference proteome</keyword>
<dbReference type="OMA" id="IDFEFVM"/>
<keyword evidence="2" id="KW-0808">Transferase</keyword>
<evidence type="ECO:0000313" key="2">
    <source>
        <dbReference type="EMBL" id="KXN66709.1"/>
    </source>
</evidence>
<keyword evidence="2" id="KW-0418">Kinase</keyword>